<name>A0AAD7CAY2_9AGAR</name>
<organism evidence="2 4">
    <name type="scientific">Roridomyces roridus</name>
    <dbReference type="NCBI Taxonomy" id="1738132"/>
    <lineage>
        <taxon>Eukaryota</taxon>
        <taxon>Fungi</taxon>
        <taxon>Dikarya</taxon>
        <taxon>Basidiomycota</taxon>
        <taxon>Agaricomycotina</taxon>
        <taxon>Agaricomycetes</taxon>
        <taxon>Agaricomycetidae</taxon>
        <taxon>Agaricales</taxon>
        <taxon>Marasmiineae</taxon>
        <taxon>Mycenaceae</taxon>
        <taxon>Roridomyces</taxon>
    </lineage>
</organism>
<sequence>MSPWPSYAYPATPARYNLAPSSSPLSSQPAYPSPYQGYPYYYPQTPAAAAGPLPPGLVGNPYAHLFLPPPQPPASSAPTTVPEQDSRAASANAAQPHRTPNLDGQRPPP</sequence>
<proteinExistence type="predicted"/>
<reference evidence="2" key="1">
    <citation type="submission" date="2023-03" db="EMBL/GenBank/DDBJ databases">
        <title>Massive genome expansion in bonnet fungi (Mycena s.s.) driven by repeated elements and novel gene families across ecological guilds.</title>
        <authorList>
            <consortium name="Lawrence Berkeley National Laboratory"/>
            <person name="Harder C.B."/>
            <person name="Miyauchi S."/>
            <person name="Viragh M."/>
            <person name="Kuo A."/>
            <person name="Thoen E."/>
            <person name="Andreopoulos B."/>
            <person name="Lu D."/>
            <person name="Skrede I."/>
            <person name="Drula E."/>
            <person name="Henrissat B."/>
            <person name="Morin E."/>
            <person name="Kohler A."/>
            <person name="Barry K."/>
            <person name="LaButti K."/>
            <person name="Morin E."/>
            <person name="Salamov A."/>
            <person name="Lipzen A."/>
            <person name="Mereny Z."/>
            <person name="Hegedus B."/>
            <person name="Baldrian P."/>
            <person name="Stursova M."/>
            <person name="Weitz H."/>
            <person name="Taylor A."/>
            <person name="Grigoriev I.V."/>
            <person name="Nagy L.G."/>
            <person name="Martin F."/>
            <person name="Kauserud H."/>
        </authorList>
    </citation>
    <scope>NUCLEOTIDE SEQUENCE</scope>
    <source>
        <strain evidence="2">9284</strain>
    </source>
</reference>
<feature type="region of interest" description="Disordered" evidence="1">
    <location>
        <begin position="64"/>
        <end position="109"/>
    </location>
</feature>
<evidence type="ECO:0000313" key="2">
    <source>
        <dbReference type="EMBL" id="KAJ7643851.1"/>
    </source>
</evidence>
<accession>A0AAD7CAY2</accession>
<dbReference type="Proteomes" id="UP001221142">
    <property type="component" value="Unassembled WGS sequence"/>
</dbReference>
<dbReference type="EMBL" id="JARKIF010000003">
    <property type="protein sequence ID" value="KAJ7643856.1"/>
    <property type="molecule type" value="Genomic_DNA"/>
</dbReference>
<comment type="caution">
    <text evidence="2">The sequence shown here is derived from an EMBL/GenBank/DDBJ whole genome shotgun (WGS) entry which is preliminary data.</text>
</comment>
<gene>
    <name evidence="2" type="ORF">FB45DRAFT_1020670</name>
    <name evidence="3" type="ORF">FB45DRAFT_1020675</name>
</gene>
<evidence type="ECO:0000256" key="1">
    <source>
        <dbReference type="SAM" id="MobiDB-lite"/>
    </source>
</evidence>
<dbReference type="EMBL" id="JARKIF010000003">
    <property type="protein sequence ID" value="KAJ7643851.1"/>
    <property type="molecule type" value="Genomic_DNA"/>
</dbReference>
<protein>
    <submittedName>
        <fullName evidence="2">Uncharacterized protein</fullName>
    </submittedName>
</protein>
<evidence type="ECO:0000313" key="4">
    <source>
        <dbReference type="Proteomes" id="UP001221142"/>
    </source>
</evidence>
<keyword evidence="4" id="KW-1185">Reference proteome</keyword>
<dbReference type="AlphaFoldDB" id="A0AAD7CAY2"/>
<evidence type="ECO:0000313" key="3">
    <source>
        <dbReference type="EMBL" id="KAJ7643856.1"/>
    </source>
</evidence>